<dbReference type="Pfam" id="PF04122">
    <property type="entry name" value="CW_binding_2"/>
    <property type="match status" value="3"/>
</dbReference>
<dbReference type="PANTHER" id="PTHR30032">
    <property type="entry name" value="N-ACETYLMURAMOYL-L-ALANINE AMIDASE-RELATED"/>
    <property type="match status" value="1"/>
</dbReference>
<dbReference type="Gene3D" id="3.40.50.12090">
    <property type="match status" value="1"/>
</dbReference>
<proteinExistence type="predicted"/>
<dbReference type="InterPro" id="IPR007253">
    <property type="entry name" value="Cell_wall-bd_2"/>
</dbReference>
<dbReference type="AlphaFoldDB" id="A0A098B9A0"/>
<dbReference type="EMBL" id="LK996017">
    <property type="protein sequence ID" value="CDX04942.1"/>
    <property type="molecule type" value="Genomic_DNA"/>
</dbReference>
<sequence length="735" mass="79554">MKKVSSSFKRVGTIALTPVMAVMLLLAISLPIMAAGLQSEDQGNAPGLPSSAKILNLPHKSIGWPPSWNPRWSDTQTSYLFVNSDHRLSLLNASSEDIHVVTLDKDYQLLNQQRIELELPIFGTFYSGEDYNFIAFGQINREEDDSKEVIRIVRYDKEFRRIDSVSIYGGESHTITPFDAGCGKMAQSGNELTFHTSRLCYTTKDGLNHQTSITITLDIPSMTVKKKLESFVSHSFNQFVAYDGVTRILVDHGDAYPRSVVMHISSNSSSGYRELDLFPIPGKIGANATGVSVGGLAVSDTAYLVAMNSVDHSQVLEYTNYDLVGLPADQRDIILCVVPKNGSAGQIRQVTLASYTDSSFITTVPSLLPISGNKFMVLWEEFSLKESSWSWGDKTQGGDVCYVYVDAQGQALGPIERLKNYRLSACQPILYNNTVVWPQSANDKLIFNRFSTLDMEYIAGQNRVLTAVAVSQQGWQSAESVILASGNDANLVDALAAASLAGQENAPILLSINQQLDPAVIAEIQRLGARHIFAVGALSPALLEQLSIRLPGVEVELLQGATRIETAQKINARIKNPQGIFLVGFNALADAISAAPYAAAHRYLIQPVNADGSVTVADGQGSLSEGGGIDVLSLPTENKYILGGPAMVRDQSGFTRIAGIDRYDTNGLLRQALDFSDDVIYAASGQTLVDALTGSVLAAQTQSPIVLMPAGGLVDTEFGGIRENTKLRAFGGKRE</sequence>
<dbReference type="RefSeq" id="WP_208926579.1">
    <property type="nucleotide sequence ID" value="NZ_LK996017.1"/>
</dbReference>
<name>A0A098B9A0_DESHA</name>
<feature type="chain" id="PRO_5001932893" evidence="1">
    <location>
        <begin position="35"/>
        <end position="735"/>
    </location>
</feature>
<reference evidence="2" key="1">
    <citation type="submission" date="2014-07" db="EMBL/GenBank/DDBJ databases">
        <authorList>
            <person name="Hornung V.Bastian."/>
        </authorList>
    </citation>
    <scope>NUCLEOTIDE SEQUENCE</scope>
    <source>
        <strain evidence="2">PCE-S</strain>
    </source>
</reference>
<dbReference type="PANTHER" id="PTHR30032:SF8">
    <property type="entry name" value="GERMINATION-SPECIFIC N-ACETYLMURAMOYL-L-ALANINE AMIDASE"/>
    <property type="match status" value="1"/>
</dbReference>
<dbReference type="PATRIC" id="fig|49338.4.peg.5440"/>
<evidence type="ECO:0000256" key="1">
    <source>
        <dbReference type="SAM" id="SignalP"/>
    </source>
</evidence>
<organism evidence="2">
    <name type="scientific">Desulfitobacterium hafniense</name>
    <name type="common">Desulfitobacterium frappieri</name>
    <dbReference type="NCBI Taxonomy" id="49338"/>
    <lineage>
        <taxon>Bacteria</taxon>
        <taxon>Bacillati</taxon>
        <taxon>Bacillota</taxon>
        <taxon>Clostridia</taxon>
        <taxon>Eubacteriales</taxon>
        <taxon>Desulfitobacteriaceae</taxon>
        <taxon>Desulfitobacterium</taxon>
    </lineage>
</organism>
<gene>
    <name evidence="2" type="ORF">DPCES_5056</name>
</gene>
<dbReference type="InterPro" id="IPR051922">
    <property type="entry name" value="Bact_Sporulation_Assoc"/>
</dbReference>
<keyword evidence="1" id="KW-0732">Signal</keyword>
<protein>
    <submittedName>
        <fullName evidence="2">Dockerin type I repeat protein</fullName>
    </submittedName>
</protein>
<evidence type="ECO:0000313" key="2">
    <source>
        <dbReference type="EMBL" id="CDX04942.1"/>
    </source>
</evidence>
<accession>A0A098B9A0</accession>
<feature type="signal peptide" evidence="1">
    <location>
        <begin position="1"/>
        <end position="34"/>
    </location>
</feature>